<dbReference type="Pfam" id="PF10648">
    <property type="entry name" value="Gmad2"/>
    <property type="match status" value="1"/>
</dbReference>
<organism evidence="2 3">
    <name type="scientific">Candidatus Falkowbacteria bacterium RIFOXYC2_FULL_48_21</name>
    <dbReference type="NCBI Taxonomy" id="1798005"/>
    <lineage>
        <taxon>Bacteria</taxon>
        <taxon>Candidatus Falkowiibacteriota</taxon>
    </lineage>
</organism>
<evidence type="ECO:0000259" key="1">
    <source>
        <dbReference type="SMART" id="SM00909"/>
    </source>
</evidence>
<dbReference type="SMART" id="SM00909">
    <property type="entry name" value="Germane"/>
    <property type="match status" value="1"/>
</dbReference>
<dbReference type="InterPro" id="IPR019606">
    <property type="entry name" value="GerMN"/>
</dbReference>
<gene>
    <name evidence="2" type="ORF">A2482_03245</name>
</gene>
<comment type="caution">
    <text evidence="2">The sequence shown here is derived from an EMBL/GenBank/DDBJ whole genome shotgun (WGS) entry which is preliminary data.</text>
</comment>
<dbReference type="EMBL" id="MFGM01000022">
    <property type="protein sequence ID" value="OGF37400.1"/>
    <property type="molecule type" value="Genomic_DNA"/>
</dbReference>
<proteinExistence type="predicted"/>
<protein>
    <recommendedName>
        <fullName evidence="1">GerMN domain-containing protein</fullName>
    </recommendedName>
</protein>
<dbReference type="Pfam" id="PF10646">
    <property type="entry name" value="Germane"/>
    <property type="match status" value="1"/>
</dbReference>
<dbReference type="AlphaFoldDB" id="A0A1F5TEP0"/>
<accession>A0A1F5TEP0</accession>
<evidence type="ECO:0000313" key="3">
    <source>
        <dbReference type="Proteomes" id="UP000178656"/>
    </source>
</evidence>
<feature type="domain" description="GerMN" evidence="1">
    <location>
        <begin position="175"/>
        <end position="266"/>
    </location>
</feature>
<dbReference type="Proteomes" id="UP000178656">
    <property type="component" value="Unassembled WGS sequence"/>
</dbReference>
<name>A0A1F5TEP0_9BACT</name>
<evidence type="ECO:0000313" key="2">
    <source>
        <dbReference type="EMBL" id="OGF37400.1"/>
    </source>
</evidence>
<sequence>MWKKIGLILLFIALNVVFFAWLNKNDSPRAVDIKIEAPQANAVVKNLSEIRGKAKGTWYFEGSFPVKVVDANGIEIGGGLAMALGDWMTEEYVDFKGTVEFAEPETGTGVMEFRRDNPSGLPEHDKKIKVPIKFEKPKTMAVRVYFGNKIKNPTVEDCTLAYQLERKVEPTMAIARAAINELLKGPTAEEQKDGYYSSINPGVTLLSIKIEDGTAYVDFDKKLEEAVGGSCRTAAIRSEITNTLKQFYSVKSVVISVEGRIEDALQP</sequence>
<reference evidence="2 3" key="1">
    <citation type="journal article" date="2016" name="Nat. Commun.">
        <title>Thousands of microbial genomes shed light on interconnected biogeochemical processes in an aquifer system.</title>
        <authorList>
            <person name="Anantharaman K."/>
            <person name="Brown C.T."/>
            <person name="Hug L.A."/>
            <person name="Sharon I."/>
            <person name="Castelle C.J."/>
            <person name="Probst A.J."/>
            <person name="Thomas B.C."/>
            <person name="Singh A."/>
            <person name="Wilkins M.J."/>
            <person name="Karaoz U."/>
            <person name="Brodie E.L."/>
            <person name="Williams K.H."/>
            <person name="Hubbard S.S."/>
            <person name="Banfield J.F."/>
        </authorList>
    </citation>
    <scope>NUCLEOTIDE SEQUENCE [LARGE SCALE GENOMIC DNA]</scope>
</reference>
<dbReference type="InterPro" id="IPR018911">
    <property type="entry name" value="Gmad2_Ig-like_dom"/>
</dbReference>